<keyword evidence="9" id="KW-0732">Signal</keyword>
<dbReference type="Pfam" id="PF07714">
    <property type="entry name" value="PK_Tyr_Ser-Thr"/>
    <property type="match status" value="1"/>
</dbReference>
<dbReference type="OMA" id="CHITIFR"/>
<dbReference type="AlphaFoldDB" id="W1NGT3"/>
<dbReference type="SMART" id="SM00220">
    <property type="entry name" value="S_TKc"/>
    <property type="match status" value="1"/>
</dbReference>
<evidence type="ECO:0000256" key="14">
    <source>
        <dbReference type="ARBA" id="ARBA00022989"/>
    </source>
</evidence>
<dbReference type="PANTHER" id="PTHR27008:SF497">
    <property type="entry name" value="OS11G0695000 PROTEIN"/>
    <property type="match status" value="1"/>
</dbReference>
<dbReference type="InterPro" id="IPR051809">
    <property type="entry name" value="Plant_receptor-like_S/T_kinase"/>
</dbReference>
<reference evidence="24" key="1">
    <citation type="journal article" date="2013" name="Science">
        <title>The Amborella genome and the evolution of flowering plants.</title>
        <authorList>
            <consortium name="Amborella Genome Project"/>
        </authorList>
    </citation>
    <scope>NUCLEOTIDE SEQUENCE [LARGE SCALE GENOMIC DNA]</scope>
</reference>
<dbReference type="Proteomes" id="UP000017836">
    <property type="component" value="Unassembled WGS sequence"/>
</dbReference>
<feature type="binding site" evidence="20">
    <location>
        <position position="674"/>
    </location>
    <ligand>
        <name>ATP</name>
        <dbReference type="ChEBI" id="CHEBI:30616"/>
    </ligand>
</feature>
<dbReference type="Gramene" id="ERM94424">
    <property type="protein sequence ID" value="ERM94424"/>
    <property type="gene ID" value="AMTR_s00010p00257340"/>
</dbReference>
<feature type="transmembrane region" description="Helical" evidence="21">
    <location>
        <begin position="589"/>
        <end position="612"/>
    </location>
</feature>
<evidence type="ECO:0000256" key="2">
    <source>
        <dbReference type="ARBA" id="ARBA00012513"/>
    </source>
</evidence>
<dbReference type="InterPro" id="IPR011009">
    <property type="entry name" value="Kinase-like_dom_sf"/>
</dbReference>
<evidence type="ECO:0000256" key="9">
    <source>
        <dbReference type="ARBA" id="ARBA00022729"/>
    </source>
</evidence>
<dbReference type="InterPro" id="IPR001245">
    <property type="entry name" value="Ser-Thr/Tyr_kinase_cat_dom"/>
</dbReference>
<keyword evidence="24" id="KW-1185">Reference proteome</keyword>
<comment type="subcellular location">
    <subcellularLocation>
        <location evidence="1">Cell membrane</location>
        <topology evidence="1">Single-pass membrane protein</topology>
    </subcellularLocation>
</comment>
<dbReference type="FunFam" id="3.80.10.10:FF:000095">
    <property type="entry name" value="LRR receptor-like serine/threonine-protein kinase GSO1"/>
    <property type="match status" value="1"/>
</dbReference>
<keyword evidence="7" id="KW-0808">Transferase</keyword>
<dbReference type="SMART" id="SM00369">
    <property type="entry name" value="LRR_TYP"/>
    <property type="match status" value="9"/>
</dbReference>
<evidence type="ECO:0000256" key="8">
    <source>
        <dbReference type="ARBA" id="ARBA00022692"/>
    </source>
</evidence>
<dbReference type="FunFam" id="1.10.510.10:FF:000358">
    <property type="entry name" value="Putative leucine-rich repeat receptor-like serine/threonine-protein kinase"/>
    <property type="match status" value="1"/>
</dbReference>
<evidence type="ECO:0000256" key="18">
    <source>
        <dbReference type="ARBA" id="ARBA00047899"/>
    </source>
</evidence>
<keyword evidence="13 20" id="KW-0067">ATP-binding</keyword>
<dbReference type="Pfam" id="PF13855">
    <property type="entry name" value="LRR_8"/>
    <property type="match status" value="2"/>
</dbReference>
<evidence type="ECO:0000256" key="7">
    <source>
        <dbReference type="ARBA" id="ARBA00022679"/>
    </source>
</evidence>
<evidence type="ECO:0000256" key="19">
    <source>
        <dbReference type="ARBA" id="ARBA00048679"/>
    </source>
</evidence>
<evidence type="ECO:0000259" key="22">
    <source>
        <dbReference type="PROSITE" id="PS50011"/>
    </source>
</evidence>
<evidence type="ECO:0000256" key="12">
    <source>
        <dbReference type="ARBA" id="ARBA00022777"/>
    </source>
</evidence>
<evidence type="ECO:0000256" key="13">
    <source>
        <dbReference type="ARBA" id="ARBA00022840"/>
    </source>
</evidence>
<proteinExistence type="predicted"/>
<dbReference type="Gene3D" id="3.30.200.20">
    <property type="entry name" value="Phosphorylase Kinase, domain 1"/>
    <property type="match status" value="1"/>
</dbReference>
<dbReference type="HOGENOM" id="CLU_000288_22_0_1"/>
<evidence type="ECO:0000256" key="17">
    <source>
        <dbReference type="ARBA" id="ARBA00023180"/>
    </source>
</evidence>
<accession>W1NGT3</accession>
<dbReference type="PROSITE" id="PS50011">
    <property type="entry name" value="PROTEIN_KINASE_DOM"/>
    <property type="match status" value="1"/>
</dbReference>
<keyword evidence="16" id="KW-0675">Receptor</keyword>
<comment type="catalytic activity">
    <reaction evidence="19">
        <text>L-seryl-[protein] + ATP = O-phospho-L-seryl-[protein] + ADP + H(+)</text>
        <dbReference type="Rhea" id="RHEA:17989"/>
        <dbReference type="Rhea" id="RHEA-COMP:9863"/>
        <dbReference type="Rhea" id="RHEA-COMP:11604"/>
        <dbReference type="ChEBI" id="CHEBI:15378"/>
        <dbReference type="ChEBI" id="CHEBI:29999"/>
        <dbReference type="ChEBI" id="CHEBI:30616"/>
        <dbReference type="ChEBI" id="CHEBI:83421"/>
        <dbReference type="ChEBI" id="CHEBI:456216"/>
        <dbReference type="EC" id="2.7.11.1"/>
    </reaction>
</comment>
<gene>
    <name evidence="23" type="ORF">AMTR_s00010p00257340</name>
</gene>
<evidence type="ECO:0000256" key="15">
    <source>
        <dbReference type="ARBA" id="ARBA00023136"/>
    </source>
</evidence>
<dbReference type="PROSITE" id="PS00107">
    <property type="entry name" value="PROTEIN_KINASE_ATP"/>
    <property type="match status" value="1"/>
</dbReference>
<keyword evidence="14 21" id="KW-1133">Transmembrane helix</keyword>
<organism evidence="23 24">
    <name type="scientific">Amborella trichopoda</name>
    <dbReference type="NCBI Taxonomy" id="13333"/>
    <lineage>
        <taxon>Eukaryota</taxon>
        <taxon>Viridiplantae</taxon>
        <taxon>Streptophyta</taxon>
        <taxon>Embryophyta</taxon>
        <taxon>Tracheophyta</taxon>
        <taxon>Spermatophyta</taxon>
        <taxon>Magnoliopsida</taxon>
        <taxon>Amborellales</taxon>
        <taxon>Amborellaceae</taxon>
        <taxon>Amborella</taxon>
    </lineage>
</organism>
<dbReference type="InterPro" id="IPR008271">
    <property type="entry name" value="Ser/Thr_kinase_AS"/>
</dbReference>
<evidence type="ECO:0000313" key="24">
    <source>
        <dbReference type="Proteomes" id="UP000017836"/>
    </source>
</evidence>
<keyword evidence="5" id="KW-0597">Phosphoprotein</keyword>
<evidence type="ECO:0000256" key="10">
    <source>
        <dbReference type="ARBA" id="ARBA00022737"/>
    </source>
</evidence>
<keyword evidence="15 21" id="KW-0472">Membrane</keyword>
<evidence type="ECO:0000256" key="20">
    <source>
        <dbReference type="PROSITE-ProRule" id="PRU10141"/>
    </source>
</evidence>
<dbReference type="eggNOG" id="ENOG502QPYS">
    <property type="taxonomic scope" value="Eukaryota"/>
</dbReference>
<dbReference type="InterPro" id="IPR032675">
    <property type="entry name" value="LRR_dom_sf"/>
</dbReference>
<dbReference type="OrthoDB" id="676979at2759"/>
<evidence type="ECO:0000256" key="16">
    <source>
        <dbReference type="ARBA" id="ARBA00023170"/>
    </source>
</evidence>
<dbReference type="GO" id="GO:0005886">
    <property type="term" value="C:plasma membrane"/>
    <property type="evidence" value="ECO:0007669"/>
    <property type="project" value="UniProtKB-SubCell"/>
</dbReference>
<evidence type="ECO:0000256" key="5">
    <source>
        <dbReference type="ARBA" id="ARBA00022553"/>
    </source>
</evidence>
<name>W1NGT3_AMBTC</name>
<evidence type="ECO:0000256" key="1">
    <source>
        <dbReference type="ARBA" id="ARBA00004162"/>
    </source>
</evidence>
<keyword evidence="8 21" id="KW-0812">Transmembrane</keyword>
<keyword evidence="17" id="KW-0325">Glycoprotein</keyword>
<sequence length="944" mass="103687">MLTPHIGNLSFLQVLNLLNNSFHGSIPPQIGHLYRLQALVISRNQLEGSIPKEMGLLPNIKGLYLGGNSLTGTIPPSLGNLSTLEGIQLATNLLYGNIPMELGLLRELKLFDLCHNSLTGTIPPSLGNISTLEEIWLYENLIHGSIPDEIGLLSGITILNFHANNFTGPIPSSLFNMSSLIYLVLYSNDFSGSLPTNMGSMLPNLEELYLWSNQLSGQIPSSLYNASKLTVLELQKNQFNGPVPTSLGHLTALKVLKLNSNHLENGPVSPNLSFIDSLTNCTFLEYLQLGDNLFAGFLPDSIGNLSNNLKTFTLNGCHIKGSIPASIGNLQNLTGLDLSGNSISGRLPSEISRLHKIGALLLYGNKLEGSIPTEFGQLQSLLYLYLNDNMLSGSMPSSINNLTKICDLNLGNNKLSGELPTGIWSEALLEVDLSRNYFSSLLPQLMGHSIMLTQVNFSDNHLFGNLPNSMGNLQYLETLDLSLNSFQGTIPTTFGDMISLKYVDISSNKLSGEIPESLCSVPNLFFLNLSFNGLEGPIPSKGVFTNITADSFSGNPRLCGPPKLRVPACPINTTTPRSRSRSWSWMKSLAFEIPLAIICAFVFSLLCVYLVFFRRHELSVLSDGVSQMKGPGWISYYELRRATDNFNRSTLLGVGSFGSVYKGFLSDGSPAAIKVLNLQREGATKSFHAECRVMQNIRHRNLVKIITVCSNLDFKALVLQFMANGNLERWLYPQDGAHCRLSLLQRLDIVIDVAQALEYLHHSYSVPIIHRDLKPSNILLNEDMTAHVGDFGLARLIGDQNIASQTSTIGTIGYIAPEYGTGSNITTSGDVYSFGVVLFEIFTRKRPTDPMFSNGLSLSKWVDQEHSDGILEVVHGDLLLENDSHNNGSNSKLQYSSSTFKCLSSVMQIGLSCTKERPNERIDMRDAVLKLKDTRSEYMAIVRA</sequence>
<feature type="domain" description="Protein kinase" evidence="22">
    <location>
        <begin position="646"/>
        <end position="939"/>
    </location>
</feature>
<evidence type="ECO:0000256" key="11">
    <source>
        <dbReference type="ARBA" id="ARBA00022741"/>
    </source>
</evidence>
<evidence type="ECO:0000256" key="21">
    <source>
        <dbReference type="SAM" id="Phobius"/>
    </source>
</evidence>
<dbReference type="InterPro" id="IPR003591">
    <property type="entry name" value="Leu-rich_rpt_typical-subtyp"/>
</dbReference>
<dbReference type="InterPro" id="IPR000719">
    <property type="entry name" value="Prot_kinase_dom"/>
</dbReference>
<dbReference type="InterPro" id="IPR017441">
    <property type="entry name" value="Protein_kinase_ATP_BS"/>
</dbReference>
<dbReference type="Pfam" id="PF00560">
    <property type="entry name" value="LRR_1"/>
    <property type="match status" value="6"/>
</dbReference>
<evidence type="ECO:0000313" key="23">
    <source>
        <dbReference type="EMBL" id="ERM94424.1"/>
    </source>
</evidence>
<dbReference type="PANTHER" id="PTHR27008">
    <property type="entry name" value="OS04G0122200 PROTEIN"/>
    <property type="match status" value="1"/>
</dbReference>
<keyword evidence="6" id="KW-0433">Leucine-rich repeat</keyword>
<keyword evidence="11 20" id="KW-0547">Nucleotide-binding</keyword>
<dbReference type="FunFam" id="3.80.10.10:FF:000317">
    <property type="entry name" value="Inactive leucine-rich repeat receptor-like protein kinase"/>
    <property type="match status" value="1"/>
</dbReference>
<keyword evidence="4" id="KW-0723">Serine/threonine-protein kinase</keyword>
<evidence type="ECO:0000256" key="3">
    <source>
        <dbReference type="ARBA" id="ARBA00022475"/>
    </source>
</evidence>
<dbReference type="Gene3D" id="1.10.510.10">
    <property type="entry name" value="Transferase(Phosphotransferase) domain 1"/>
    <property type="match status" value="1"/>
</dbReference>
<dbReference type="GO" id="GO:0005524">
    <property type="term" value="F:ATP binding"/>
    <property type="evidence" value="ECO:0007669"/>
    <property type="project" value="UniProtKB-UniRule"/>
</dbReference>
<dbReference type="InterPro" id="IPR001611">
    <property type="entry name" value="Leu-rich_rpt"/>
</dbReference>
<dbReference type="FunFam" id="3.80.10.10:FF:000383">
    <property type="entry name" value="Leucine-rich repeat receptor protein kinase EMS1"/>
    <property type="match status" value="1"/>
</dbReference>
<evidence type="ECO:0000256" key="6">
    <source>
        <dbReference type="ARBA" id="ARBA00022614"/>
    </source>
</evidence>
<comment type="catalytic activity">
    <reaction evidence="18">
        <text>L-threonyl-[protein] + ATP = O-phospho-L-threonyl-[protein] + ADP + H(+)</text>
        <dbReference type="Rhea" id="RHEA:46608"/>
        <dbReference type="Rhea" id="RHEA-COMP:11060"/>
        <dbReference type="Rhea" id="RHEA-COMP:11605"/>
        <dbReference type="ChEBI" id="CHEBI:15378"/>
        <dbReference type="ChEBI" id="CHEBI:30013"/>
        <dbReference type="ChEBI" id="CHEBI:30616"/>
        <dbReference type="ChEBI" id="CHEBI:61977"/>
        <dbReference type="ChEBI" id="CHEBI:456216"/>
        <dbReference type="EC" id="2.7.11.1"/>
    </reaction>
</comment>
<evidence type="ECO:0000256" key="4">
    <source>
        <dbReference type="ARBA" id="ARBA00022527"/>
    </source>
</evidence>
<keyword evidence="12" id="KW-0418">Kinase</keyword>
<dbReference type="GO" id="GO:0004674">
    <property type="term" value="F:protein serine/threonine kinase activity"/>
    <property type="evidence" value="ECO:0007669"/>
    <property type="project" value="UniProtKB-KW"/>
</dbReference>
<dbReference type="Gene3D" id="3.80.10.10">
    <property type="entry name" value="Ribonuclease Inhibitor"/>
    <property type="match status" value="4"/>
</dbReference>
<dbReference type="EC" id="2.7.11.1" evidence="2"/>
<protein>
    <recommendedName>
        <fullName evidence="2">non-specific serine/threonine protein kinase</fullName>
        <ecNumber evidence="2">2.7.11.1</ecNumber>
    </recommendedName>
</protein>
<dbReference type="EMBL" id="KI397513">
    <property type="protein sequence ID" value="ERM94424.1"/>
    <property type="molecule type" value="Genomic_DNA"/>
</dbReference>
<dbReference type="SUPFAM" id="SSF56112">
    <property type="entry name" value="Protein kinase-like (PK-like)"/>
    <property type="match status" value="1"/>
</dbReference>
<dbReference type="PROSITE" id="PS00108">
    <property type="entry name" value="PROTEIN_KINASE_ST"/>
    <property type="match status" value="1"/>
</dbReference>
<keyword evidence="10" id="KW-0677">Repeat</keyword>
<keyword evidence="3" id="KW-1003">Cell membrane</keyword>
<dbReference type="FunFam" id="3.30.200.20:FF:000661">
    <property type="entry name" value="Serine-threonine protein kinase plant-type"/>
    <property type="match status" value="1"/>
</dbReference>
<dbReference type="SUPFAM" id="SSF52058">
    <property type="entry name" value="L domain-like"/>
    <property type="match status" value="2"/>
</dbReference>